<reference evidence="1 2" key="1">
    <citation type="submission" date="2016-01" db="EMBL/GenBank/DDBJ databases">
        <title>Streptomyces amritsarensis strain MTCC 11845 genome sequencing and assembly.</title>
        <authorList>
            <person name="Sharma D."/>
            <person name="Nair G.R."/>
            <person name="Kaur G."/>
            <person name="Manhas R.K."/>
            <person name="Mayilraj S."/>
        </authorList>
    </citation>
    <scope>NUCLEOTIDE SEQUENCE [LARGE SCALE GENOMIC DNA]</scope>
    <source>
        <strain evidence="1 2">MTCC 11845</strain>
    </source>
</reference>
<proteinExistence type="predicted"/>
<accession>A0ABX3G0L6</accession>
<protein>
    <submittedName>
        <fullName evidence="1">Uncharacterized protein</fullName>
    </submittedName>
</protein>
<dbReference type="EMBL" id="MQUR01000071">
    <property type="protein sequence ID" value="OLZ60759.1"/>
    <property type="molecule type" value="Genomic_DNA"/>
</dbReference>
<dbReference type="Proteomes" id="UP000187151">
    <property type="component" value="Unassembled WGS sequence"/>
</dbReference>
<name>A0ABX3G0L6_9ACTN</name>
<comment type="caution">
    <text evidence="1">The sequence shown here is derived from an EMBL/GenBank/DDBJ whole genome shotgun (WGS) entry which is preliminary data.</text>
</comment>
<evidence type="ECO:0000313" key="2">
    <source>
        <dbReference type="Proteomes" id="UP000187151"/>
    </source>
</evidence>
<gene>
    <name evidence="1" type="ORF">AVW11_25475</name>
</gene>
<sequence length="64" mass="6787">MRRLRSAPTGAYALTDPADRRQTLGHPRNAFCLKALTTVGVVFETACRVVAAALLSVGCGRLEG</sequence>
<organism evidence="1 2">
    <name type="scientific">Streptomyces amritsarensis</name>
    <dbReference type="NCBI Taxonomy" id="681158"/>
    <lineage>
        <taxon>Bacteria</taxon>
        <taxon>Bacillati</taxon>
        <taxon>Actinomycetota</taxon>
        <taxon>Actinomycetes</taxon>
        <taxon>Kitasatosporales</taxon>
        <taxon>Streptomycetaceae</taxon>
        <taxon>Streptomyces</taxon>
    </lineage>
</organism>
<keyword evidence="2" id="KW-1185">Reference proteome</keyword>
<evidence type="ECO:0000313" key="1">
    <source>
        <dbReference type="EMBL" id="OLZ60759.1"/>
    </source>
</evidence>